<dbReference type="PANTHER" id="PTHR47963">
    <property type="entry name" value="DEAD-BOX ATP-DEPENDENT RNA HELICASE 47, MITOCHONDRIAL"/>
    <property type="match status" value="1"/>
</dbReference>
<dbReference type="PROSITE" id="PS51194">
    <property type="entry name" value="HELICASE_CTER"/>
    <property type="match status" value="1"/>
</dbReference>
<dbReference type="InterPro" id="IPR005580">
    <property type="entry name" value="DbpA/CsdA_RNA-bd_dom"/>
</dbReference>
<name>A0A1E5ILD5_ENDTX</name>
<evidence type="ECO:0000256" key="10">
    <source>
        <dbReference type="ARBA" id="ARBA00074363"/>
    </source>
</evidence>
<proteinExistence type="inferred from homology"/>
<dbReference type="Gene3D" id="3.40.50.300">
    <property type="entry name" value="P-loop containing nucleotide triphosphate hydrolases"/>
    <property type="match status" value="2"/>
</dbReference>
<dbReference type="CDD" id="cd12252">
    <property type="entry name" value="RRM_DbpA"/>
    <property type="match status" value="1"/>
</dbReference>
<dbReference type="InterPro" id="IPR050547">
    <property type="entry name" value="DEAD_box_RNA_helicases"/>
</dbReference>
<evidence type="ECO:0000256" key="5">
    <source>
        <dbReference type="ARBA" id="ARBA00022806"/>
    </source>
</evidence>
<keyword evidence="4 12" id="KW-0378">Hydrolase</keyword>
<evidence type="ECO:0000259" key="15">
    <source>
        <dbReference type="PROSITE" id="PS51195"/>
    </source>
</evidence>
<dbReference type="InterPro" id="IPR014014">
    <property type="entry name" value="RNA_helicase_DEAD_Q_motif"/>
</dbReference>
<dbReference type="EMBL" id="LNVX01000224">
    <property type="protein sequence ID" value="OEG71307.1"/>
    <property type="molecule type" value="Genomic_DNA"/>
</dbReference>
<dbReference type="PROSITE" id="PS51192">
    <property type="entry name" value="HELICASE_ATP_BIND_1"/>
    <property type="match status" value="1"/>
</dbReference>
<dbReference type="Pfam" id="PF03880">
    <property type="entry name" value="DbpA"/>
    <property type="match status" value="1"/>
</dbReference>
<dbReference type="InterPro" id="IPR027417">
    <property type="entry name" value="P-loop_NTPase"/>
</dbReference>
<keyword evidence="3 12" id="KW-0547">Nucleotide-binding</keyword>
<feature type="domain" description="DEAD-box RNA helicase Q" evidence="15">
    <location>
        <begin position="4"/>
        <end position="32"/>
    </location>
</feature>
<dbReference type="InterPro" id="IPR057325">
    <property type="entry name" value="DeaD_dimer"/>
</dbReference>
<comment type="caution">
    <text evidence="16">The sequence shown here is derived from an EMBL/GenBank/DDBJ whole genome shotgun (WGS) entry which is preliminary data.</text>
</comment>
<dbReference type="Pfam" id="PF00270">
    <property type="entry name" value="DEAD"/>
    <property type="match status" value="1"/>
</dbReference>
<dbReference type="Proteomes" id="UP000095237">
    <property type="component" value="Unassembled WGS sequence"/>
</dbReference>
<evidence type="ECO:0000256" key="1">
    <source>
        <dbReference type="ARBA" id="ARBA00012552"/>
    </source>
</evidence>
<evidence type="ECO:0000256" key="12">
    <source>
        <dbReference type="RuleBase" id="RU000492"/>
    </source>
</evidence>
<evidence type="ECO:0000256" key="4">
    <source>
        <dbReference type="ARBA" id="ARBA00022801"/>
    </source>
</evidence>
<dbReference type="PROSITE" id="PS00039">
    <property type="entry name" value="DEAD_ATP_HELICASE"/>
    <property type="match status" value="1"/>
</dbReference>
<dbReference type="CDD" id="cd00268">
    <property type="entry name" value="DEADc"/>
    <property type="match status" value="1"/>
</dbReference>
<dbReference type="Pfam" id="PF00271">
    <property type="entry name" value="Helicase_C"/>
    <property type="match status" value="1"/>
</dbReference>
<keyword evidence="6 12" id="KW-0067">ATP-binding</keyword>
<dbReference type="GO" id="GO:0016787">
    <property type="term" value="F:hydrolase activity"/>
    <property type="evidence" value="ECO:0007669"/>
    <property type="project" value="UniProtKB-KW"/>
</dbReference>
<feature type="domain" description="Helicase ATP-binding" evidence="13">
    <location>
        <begin position="35"/>
        <end position="206"/>
    </location>
</feature>
<organism evidence="16 17">
    <name type="scientific">Endomicrobium trichonymphae</name>
    <dbReference type="NCBI Taxonomy" id="1408204"/>
    <lineage>
        <taxon>Bacteria</taxon>
        <taxon>Pseudomonadati</taxon>
        <taxon>Elusimicrobiota</taxon>
        <taxon>Endomicrobiia</taxon>
        <taxon>Endomicrobiales</taxon>
        <taxon>Endomicrobiaceae</taxon>
        <taxon>Candidatus Endomicrobiellum</taxon>
    </lineage>
</organism>
<evidence type="ECO:0000259" key="13">
    <source>
        <dbReference type="PROSITE" id="PS51192"/>
    </source>
</evidence>
<dbReference type="AlphaFoldDB" id="A0A1E5ILD5"/>
<feature type="short sequence motif" description="Q motif" evidence="11">
    <location>
        <begin position="4"/>
        <end position="32"/>
    </location>
</feature>
<evidence type="ECO:0000259" key="14">
    <source>
        <dbReference type="PROSITE" id="PS51194"/>
    </source>
</evidence>
<evidence type="ECO:0000256" key="3">
    <source>
        <dbReference type="ARBA" id="ARBA00022741"/>
    </source>
</evidence>
<dbReference type="InterPro" id="IPR011545">
    <property type="entry name" value="DEAD/DEAH_box_helicase_dom"/>
</dbReference>
<evidence type="ECO:0000256" key="6">
    <source>
        <dbReference type="ARBA" id="ARBA00022840"/>
    </source>
</evidence>
<dbReference type="SMART" id="SM00490">
    <property type="entry name" value="HELICc"/>
    <property type="match status" value="1"/>
</dbReference>
<dbReference type="InterPro" id="IPR044742">
    <property type="entry name" value="DEAD/DEAH_RhlB"/>
</dbReference>
<dbReference type="FunFam" id="3.40.50.300:FF:000108">
    <property type="entry name" value="ATP-dependent RNA helicase RhlE"/>
    <property type="match status" value="1"/>
</dbReference>
<dbReference type="InterPro" id="IPR014001">
    <property type="entry name" value="Helicase_ATP-bd"/>
</dbReference>
<dbReference type="InterPro" id="IPR000629">
    <property type="entry name" value="RNA-helicase_DEAD-box_CS"/>
</dbReference>
<comment type="similarity">
    <text evidence="8 12">Belongs to the DEAD box helicase family.</text>
</comment>
<dbReference type="CDD" id="cd18787">
    <property type="entry name" value="SF2_C_DEAD"/>
    <property type="match status" value="1"/>
</dbReference>
<comment type="catalytic activity">
    <reaction evidence="9">
        <text>ATP + H2O = ADP + phosphate + H(+)</text>
        <dbReference type="Rhea" id="RHEA:13065"/>
        <dbReference type="ChEBI" id="CHEBI:15377"/>
        <dbReference type="ChEBI" id="CHEBI:15378"/>
        <dbReference type="ChEBI" id="CHEBI:30616"/>
        <dbReference type="ChEBI" id="CHEBI:43474"/>
        <dbReference type="ChEBI" id="CHEBI:456216"/>
        <dbReference type="EC" id="3.6.4.13"/>
    </reaction>
</comment>
<dbReference type="GO" id="GO:0042255">
    <property type="term" value="P:ribosome assembly"/>
    <property type="evidence" value="ECO:0007669"/>
    <property type="project" value="UniProtKB-ARBA"/>
</dbReference>
<protein>
    <recommendedName>
        <fullName evidence="10">DEAD-box ATP-dependent RNA helicase RhpA</fullName>
        <ecNumber evidence="1">3.6.4.13</ecNumber>
    </recommendedName>
</protein>
<dbReference type="Gene3D" id="3.30.70.330">
    <property type="match status" value="1"/>
</dbReference>
<evidence type="ECO:0000256" key="7">
    <source>
        <dbReference type="ARBA" id="ARBA00023016"/>
    </source>
</evidence>
<dbReference type="GO" id="GO:0003724">
    <property type="term" value="F:RNA helicase activity"/>
    <property type="evidence" value="ECO:0007669"/>
    <property type="project" value="UniProtKB-EC"/>
</dbReference>
<keyword evidence="7" id="KW-0346">Stress response</keyword>
<dbReference type="GO" id="GO:0033592">
    <property type="term" value="F:RNA strand annealing activity"/>
    <property type="evidence" value="ECO:0007669"/>
    <property type="project" value="TreeGrafter"/>
</dbReference>
<evidence type="ECO:0000256" key="8">
    <source>
        <dbReference type="ARBA" id="ARBA00038437"/>
    </source>
</evidence>
<evidence type="ECO:0000256" key="11">
    <source>
        <dbReference type="PROSITE-ProRule" id="PRU00552"/>
    </source>
</evidence>
<dbReference type="PROSITE" id="PS51195">
    <property type="entry name" value="Q_MOTIF"/>
    <property type="match status" value="1"/>
</dbReference>
<accession>A0A1E5ILD5</accession>
<evidence type="ECO:0000313" key="17">
    <source>
        <dbReference type="Proteomes" id="UP000095237"/>
    </source>
</evidence>
<dbReference type="EC" id="3.6.4.13" evidence="1"/>
<sequence>MTTLKFNELNLSNEILKAVKDLGFEEATPIQSLSIPKIMAGIDIIGQSQTGTGKTAAFGIPVLEKTNTKNKAVQAVILCPTRELAIQVAEELKLFSKYKKDINIVPVYGGQPIQRQITAISKGAQIVIGTPGRVIDHLERRTLKLDTVSIIILDEADEMLDMGFRDDIELILKSIPKERQTVFFSATMPKEFLSLTKKYQHSPETIKVISEKLTVLSIEQYYFDIKEHQKLEALTRCLDMYDPKLSLVFCNTKKRVDEVTSSLQARGYCADAIHGDMNQSQRNKVMTKFRNGSIELLIATDVAARGIDVNDINMVFNFDVPKDDEDYVHRIGRTGRAGKAGKAYSFVSGKDIYKLRDIQRYTKVNIKRVQVPSLADVENTKETIIFDKVKEVLKEKDLEKYVGMIEFLISDEITSLDIAAALLKIMFASEKREREQKTDISENINKHSMTRLFINIGKKNGVRAGDFVGAITGETGISGSLIGSIKILDTFSFVEVPREYTIDVINALHSSNIKGKKVFVELAKENESPAFKIHPNFKNSSKNER</sequence>
<keyword evidence="5 12" id="KW-0347">Helicase</keyword>
<dbReference type="SMART" id="SM00487">
    <property type="entry name" value="DEXDc"/>
    <property type="match status" value="1"/>
</dbReference>
<reference evidence="16 17" key="1">
    <citation type="submission" date="2015-11" db="EMBL/GenBank/DDBJ databases">
        <title>Evidence for parallel genomic evolution in an endosymbiosis of termite gut flagellates.</title>
        <authorList>
            <person name="Zheng H."/>
        </authorList>
    </citation>
    <scope>NUCLEOTIDE SEQUENCE [LARGE SCALE GENOMIC DNA]</scope>
    <source>
        <strain evidence="16 17">CET450</strain>
    </source>
</reference>
<dbReference type="GO" id="GO:0005829">
    <property type="term" value="C:cytosol"/>
    <property type="evidence" value="ECO:0007669"/>
    <property type="project" value="TreeGrafter"/>
</dbReference>
<dbReference type="GO" id="GO:0009409">
    <property type="term" value="P:response to cold"/>
    <property type="evidence" value="ECO:0007669"/>
    <property type="project" value="TreeGrafter"/>
</dbReference>
<dbReference type="PANTHER" id="PTHR47963:SF8">
    <property type="entry name" value="ATP-DEPENDENT RNA HELICASE DEAD"/>
    <property type="match status" value="1"/>
</dbReference>
<keyword evidence="17" id="KW-1185">Reference proteome</keyword>
<dbReference type="InterPro" id="IPR001650">
    <property type="entry name" value="Helicase_C-like"/>
</dbReference>
<keyword evidence="2" id="KW-0963">Cytoplasm</keyword>
<dbReference type="Pfam" id="PF25399">
    <property type="entry name" value="DeaD_dimer"/>
    <property type="match status" value="1"/>
</dbReference>
<feature type="domain" description="Helicase C-terminal" evidence="14">
    <location>
        <begin position="217"/>
        <end position="378"/>
    </location>
</feature>
<dbReference type="SUPFAM" id="SSF52540">
    <property type="entry name" value="P-loop containing nucleoside triphosphate hydrolases"/>
    <property type="match status" value="1"/>
</dbReference>
<evidence type="ECO:0000256" key="2">
    <source>
        <dbReference type="ARBA" id="ARBA00022490"/>
    </source>
</evidence>
<dbReference type="GO" id="GO:0005840">
    <property type="term" value="C:ribosome"/>
    <property type="evidence" value="ECO:0007669"/>
    <property type="project" value="TreeGrafter"/>
</dbReference>
<evidence type="ECO:0000256" key="9">
    <source>
        <dbReference type="ARBA" id="ARBA00047984"/>
    </source>
</evidence>
<dbReference type="InterPro" id="IPR012677">
    <property type="entry name" value="Nucleotide-bd_a/b_plait_sf"/>
</dbReference>
<dbReference type="GO" id="GO:0005524">
    <property type="term" value="F:ATP binding"/>
    <property type="evidence" value="ECO:0007669"/>
    <property type="project" value="UniProtKB-KW"/>
</dbReference>
<gene>
    <name evidence="16" type="ORF">ATZ36_15195</name>
</gene>
<evidence type="ECO:0000313" key="16">
    <source>
        <dbReference type="EMBL" id="OEG71307.1"/>
    </source>
</evidence>